<evidence type="ECO:0000259" key="6">
    <source>
        <dbReference type="PROSITE" id="PS51278"/>
    </source>
</evidence>
<dbReference type="GO" id="GO:0052699">
    <property type="term" value="P:ergothioneine biosynthetic process"/>
    <property type="evidence" value="ECO:0007669"/>
    <property type="project" value="UniProtKB-UniRule"/>
</dbReference>
<feature type="binding site" evidence="5">
    <location>
        <position position="347"/>
    </location>
    <ligand>
        <name>S-adenosyl-L-methionine</name>
        <dbReference type="ChEBI" id="CHEBI:59789"/>
    </ligand>
</feature>
<feature type="binding site" evidence="5">
    <location>
        <begin position="543"/>
        <end position="545"/>
    </location>
    <ligand>
        <name>L-histidine</name>
        <dbReference type="ChEBI" id="CHEBI:57595"/>
    </ligand>
</feature>
<dbReference type="PANTHER" id="PTHR43397:SF1">
    <property type="entry name" value="ERGOTHIONEINE BIOSYNTHESIS PROTEIN 1"/>
    <property type="match status" value="1"/>
</dbReference>
<feature type="binding site" evidence="5">
    <location>
        <begin position="402"/>
        <end position="403"/>
    </location>
    <ligand>
        <name>S-adenosyl-L-methionine</name>
        <dbReference type="ChEBI" id="CHEBI:59789"/>
    </ligand>
</feature>
<evidence type="ECO:0000313" key="7">
    <source>
        <dbReference type="EMBL" id="SDC18410.1"/>
    </source>
</evidence>
<dbReference type="InterPro" id="IPR032889">
    <property type="entry name" value="EgtC_Actinobacteria"/>
</dbReference>
<dbReference type="GO" id="GO:0052706">
    <property type="term" value="F:L-histidine N(alpha)-methyltransferase activity"/>
    <property type="evidence" value="ECO:0007669"/>
    <property type="project" value="UniProtKB-UniRule"/>
</dbReference>
<comment type="function">
    <text evidence="5">Catalyzes the SAM-dependent triple methylation of the alpha-amino group of histidine to form hercynine, a step in the biosynthesis pathway of ergothioneine.</text>
</comment>
<dbReference type="InterPro" id="IPR029055">
    <property type="entry name" value="Ntn_hydrolases_N"/>
</dbReference>
<dbReference type="InterPro" id="IPR026869">
    <property type="entry name" value="EgtC-like"/>
</dbReference>
<keyword evidence="2 5" id="KW-0808">Transferase</keyword>
<dbReference type="HAMAP" id="MF_02036">
    <property type="entry name" value="EgtC"/>
    <property type="match status" value="1"/>
</dbReference>
<dbReference type="InterPro" id="IPR029063">
    <property type="entry name" value="SAM-dependent_MTases_sf"/>
</dbReference>
<dbReference type="OrthoDB" id="5289726at2"/>
<comment type="function">
    <text evidence="4">Catalyzes the hydrolysis of the gamma-glutamyl amide bond of hercynyl-gamma-L-glutamyl-L-cysteine sulfoxide to produce hercynylcysteine sulfoxide, a step in the biosynthesis pathway of ergothioneine.</text>
</comment>
<gene>
    <name evidence="4" type="primary">egtC</name>
    <name evidence="5" type="synonym">egtD</name>
    <name evidence="7" type="ORF">SAMN05216174_101417</name>
</gene>
<keyword evidence="8" id="KW-1185">Reference proteome</keyword>
<accession>A0A1G6JI53</accession>
<dbReference type="InterPro" id="IPR051128">
    <property type="entry name" value="EgtD_Methyltrsf_superfamily"/>
</dbReference>
<evidence type="ECO:0000256" key="5">
    <source>
        <dbReference type="HAMAP-Rule" id="MF_02037"/>
    </source>
</evidence>
<dbReference type="EC" id="2.1.1.44" evidence="5"/>
<dbReference type="NCBIfam" id="TIGR03438">
    <property type="entry name" value="egtD_ergothio"/>
    <property type="match status" value="1"/>
</dbReference>
<evidence type="ECO:0000256" key="4">
    <source>
        <dbReference type="HAMAP-Rule" id="MF_02036"/>
    </source>
</evidence>
<reference evidence="8" key="1">
    <citation type="submission" date="2016-10" db="EMBL/GenBank/DDBJ databases">
        <authorList>
            <person name="Varghese N."/>
            <person name="Submissions S."/>
        </authorList>
    </citation>
    <scope>NUCLEOTIDE SEQUENCE [LARGE SCALE GENOMIC DNA]</scope>
    <source>
        <strain evidence="8">IBRC-M 10403</strain>
    </source>
</reference>
<dbReference type="InterPro" id="IPR017808">
    <property type="entry name" value="EgtC"/>
</dbReference>
<organism evidence="7 8">
    <name type="scientific">Actinokineospora iranica</name>
    <dbReference type="NCBI Taxonomy" id="1271860"/>
    <lineage>
        <taxon>Bacteria</taxon>
        <taxon>Bacillati</taxon>
        <taxon>Actinomycetota</taxon>
        <taxon>Actinomycetes</taxon>
        <taxon>Pseudonocardiales</taxon>
        <taxon>Pseudonocardiaceae</taxon>
        <taxon>Actinokineospora</taxon>
    </lineage>
</organism>
<dbReference type="GO" id="GO:0032259">
    <property type="term" value="P:methylation"/>
    <property type="evidence" value="ECO:0007669"/>
    <property type="project" value="UniProtKB-KW"/>
</dbReference>
<dbReference type="Pfam" id="PF10017">
    <property type="entry name" value="Methyltransf_33"/>
    <property type="match status" value="1"/>
</dbReference>
<comment type="similarity">
    <text evidence="5">Belongs to the methyltransferase superfamily. EgtD family.</text>
</comment>
<dbReference type="Gene3D" id="3.40.50.150">
    <property type="entry name" value="Vaccinia Virus protein VP39"/>
    <property type="match status" value="1"/>
</dbReference>
<comment type="subunit">
    <text evidence="5">Monomer.</text>
</comment>
<feature type="binding site" evidence="5">
    <location>
        <position position="317"/>
    </location>
    <ligand>
        <name>L-histidine</name>
        <dbReference type="ChEBI" id="CHEBI:57595"/>
    </ligand>
</feature>
<keyword evidence="3 4" id="KW-0315">Glutamine amidotransferase</keyword>
<dbReference type="CDD" id="cd01908">
    <property type="entry name" value="YafJ"/>
    <property type="match status" value="1"/>
</dbReference>
<comment type="pathway">
    <text evidence="4">Amino-acid biosynthesis; ergothioneine biosynthesis.</text>
</comment>
<name>A0A1G6JI53_9PSEU</name>
<dbReference type="Pfam" id="PF13230">
    <property type="entry name" value="GATase_4"/>
    <property type="match status" value="1"/>
</dbReference>
<dbReference type="CDD" id="cd02440">
    <property type="entry name" value="AdoMet_MTases"/>
    <property type="match status" value="1"/>
</dbReference>
<dbReference type="EMBL" id="FMZZ01000001">
    <property type="protein sequence ID" value="SDC18410.1"/>
    <property type="molecule type" value="Genomic_DNA"/>
</dbReference>
<feature type="binding site" evidence="5">
    <location>
        <position position="467"/>
    </location>
    <ligand>
        <name>L-histidine</name>
        <dbReference type="ChEBI" id="CHEBI:57595"/>
    </ligand>
</feature>
<keyword evidence="5" id="KW-0949">S-adenosyl-L-methionine</keyword>
<dbReference type="GO" id="GO:0008276">
    <property type="term" value="F:protein methyltransferase activity"/>
    <property type="evidence" value="ECO:0007669"/>
    <property type="project" value="InterPro"/>
</dbReference>
<feature type="domain" description="Glutamine amidotransferase type-2" evidence="6">
    <location>
        <begin position="2"/>
        <end position="455"/>
    </location>
</feature>
<comment type="catalytic activity">
    <reaction evidence="4">
        <text>gamma-L-glutamyl-hercynylcysteine S-oxide + H2O = S-(hercyn-2-yl)-L-cysteine S-oxide + L-glutamate</text>
        <dbReference type="Rhea" id="RHEA:42684"/>
        <dbReference type="ChEBI" id="CHEBI:15377"/>
        <dbReference type="ChEBI" id="CHEBI:29985"/>
        <dbReference type="ChEBI" id="CHEBI:82703"/>
        <dbReference type="ChEBI" id="CHEBI:82706"/>
        <dbReference type="EC" id="3.5.1.118"/>
    </reaction>
</comment>
<keyword evidence="1 5" id="KW-0489">Methyltransferase</keyword>
<dbReference type="EC" id="3.5.1.118" evidence="4"/>
<dbReference type="SUPFAM" id="SSF53335">
    <property type="entry name" value="S-adenosyl-L-methionine-dependent methyltransferases"/>
    <property type="match status" value="1"/>
</dbReference>
<evidence type="ECO:0000256" key="2">
    <source>
        <dbReference type="ARBA" id="ARBA00022679"/>
    </source>
</evidence>
<dbReference type="Gene3D" id="3.60.20.10">
    <property type="entry name" value="Glutamine Phosphoribosylpyrophosphate, subunit 1, domain 1"/>
    <property type="match status" value="1"/>
</dbReference>
<dbReference type="InterPro" id="IPR019257">
    <property type="entry name" value="MeTrfase_dom"/>
</dbReference>
<dbReference type="InterPro" id="IPR035094">
    <property type="entry name" value="EgtD"/>
</dbReference>
<dbReference type="InterPro" id="IPR017932">
    <property type="entry name" value="GATase_2_dom"/>
</dbReference>
<protein>
    <recommendedName>
        <fullName evidence="4 5">Multifunctional fusion protein</fullName>
    </recommendedName>
    <domain>
        <recommendedName>
            <fullName evidence="4">Gamma-glutamyl-hercynylcysteine sulfoxide hydrolase</fullName>
            <ecNumber evidence="4">3.5.1.118</ecNumber>
        </recommendedName>
        <alternativeName>
            <fullName evidence="4">Gamma-glutamyl hercynylcysteine S-oxide hydrolase</fullName>
        </alternativeName>
    </domain>
    <domain>
        <recommendedName>
            <fullName evidence="5">Histidine N-alpha-methyltransferase</fullName>
            <ecNumber evidence="5">2.1.1.44</ecNumber>
        </recommendedName>
        <alternativeName>
            <fullName evidence="5">Histidine trimethyltransferase</fullName>
        </alternativeName>
    </domain>
</protein>
<feature type="binding site" evidence="5">
    <location>
        <position position="353"/>
    </location>
    <ligand>
        <name>S-adenosyl-L-methionine</name>
        <dbReference type="ChEBI" id="CHEBI:59789"/>
    </ligand>
</feature>
<sequence>MCRHLGYLGPAVPLAGLILDRPHALLRQSWAPADMRGGGAVNADGFGVGWYTDDVSPPARYRRAVPLWTDASFASVAAATSSHAVLAAVRSATVGMPVTETACAPFTEGRWLFSHNGVVRGWPESVAGLAAELPTVDLMTLDAPTDSALLWALVRHRLRAGAAPADALADVVRAVAAVAPDSRLTMLLTDGTTLAAVTWWHSLSVLEGADFVVLASEPWDDDPQWTSLGDRLLVTATLNPAPDVRVRALPPDPDTPKRTPMTDPVVEVHLPEDHAARSLAADARAGLSASPKTLPPKWFYDARGSDLFEQITRLPEYYPTRAEREILAARAPEIATVTGAHTLVELGSGSSEKTRLLLDALRDNGSLSQIVALDVSETALREAVGALASEYADVQVTGVVGDFTQHLGLLPGEPARVVAFLGGTIGNFLPEERAQFLAATREVLKPGEWLLLGTDLVKDETTLVQAYDDAAGVTAEFNRNVLHVLNRELGADFDPADFEHVACWDAENEWIEMRLRAKKALTATIAALELGVAFAEGEEMRTEISAKFRRDGVSGELAAAGFTLEHWWTDEAGRFALSLSRAD</sequence>
<evidence type="ECO:0000256" key="1">
    <source>
        <dbReference type="ARBA" id="ARBA00022603"/>
    </source>
</evidence>
<dbReference type="UniPathway" id="UPA01014"/>
<dbReference type="GO" id="GO:0016811">
    <property type="term" value="F:hydrolase activity, acting on carbon-nitrogen (but not peptide) bonds, in linear amides"/>
    <property type="evidence" value="ECO:0007669"/>
    <property type="project" value="UniProtKB-UniRule"/>
</dbReference>
<evidence type="ECO:0000313" key="8">
    <source>
        <dbReference type="Proteomes" id="UP000199501"/>
    </source>
</evidence>
<dbReference type="InterPro" id="IPR032888">
    <property type="entry name" value="EgtD_Actinobacteria"/>
</dbReference>
<evidence type="ECO:0000256" key="3">
    <source>
        <dbReference type="ARBA" id="ARBA00022962"/>
    </source>
</evidence>
<dbReference type="SUPFAM" id="SSF56235">
    <property type="entry name" value="N-terminal nucleophile aminohydrolases (Ntn hydrolases)"/>
    <property type="match status" value="1"/>
</dbReference>
<dbReference type="PANTHER" id="PTHR43397">
    <property type="entry name" value="ERGOTHIONEINE BIOSYNTHESIS PROTEIN 1"/>
    <property type="match status" value="1"/>
</dbReference>
<dbReference type="PROSITE" id="PS51278">
    <property type="entry name" value="GATASE_TYPE_2"/>
    <property type="match status" value="1"/>
</dbReference>
<feature type="binding site" evidence="5">
    <location>
        <position position="374"/>
    </location>
    <ligand>
        <name>S-adenosyl-L-methionine</name>
        <dbReference type="ChEBI" id="CHEBI:59789"/>
    </ligand>
</feature>
<dbReference type="Proteomes" id="UP000199501">
    <property type="component" value="Unassembled WGS sequence"/>
</dbReference>
<dbReference type="NCBIfam" id="TIGR03442">
    <property type="entry name" value="ergothioneine biosynthesis protein EgtC"/>
    <property type="match status" value="1"/>
</dbReference>
<dbReference type="HAMAP" id="MF_02037">
    <property type="entry name" value="EgtD"/>
    <property type="match status" value="1"/>
</dbReference>
<comment type="catalytic activity">
    <reaction evidence="5">
        <text>L-histidine + 3 S-adenosyl-L-methionine = hercynine + 3 S-adenosyl-L-homocysteine + 3 H(+)</text>
        <dbReference type="Rhea" id="RHEA:38471"/>
        <dbReference type="ChEBI" id="CHEBI:15378"/>
        <dbReference type="ChEBI" id="CHEBI:15781"/>
        <dbReference type="ChEBI" id="CHEBI:57595"/>
        <dbReference type="ChEBI" id="CHEBI:57856"/>
        <dbReference type="ChEBI" id="CHEBI:59789"/>
        <dbReference type="EC" id="2.1.1.44"/>
    </reaction>
</comment>
<proteinExistence type="inferred from homology"/>
<dbReference type="STRING" id="1271860.SAMN05216174_101417"/>
<dbReference type="AlphaFoldDB" id="A0A1G6JI53"/>
<keyword evidence="4" id="KW-0378">Hydrolase</keyword>
<feature type="binding site" evidence="5">
    <location>
        <position position="427"/>
    </location>
    <ligand>
        <name>L-histidine</name>
        <dbReference type="ChEBI" id="CHEBI:57595"/>
    </ligand>
</feature>